<dbReference type="AlphaFoldDB" id="A0A5J4UMD1"/>
<comment type="caution">
    <text evidence="1">The sequence shown here is derived from an EMBL/GenBank/DDBJ whole genome shotgun (WGS) entry which is preliminary data.</text>
</comment>
<protein>
    <submittedName>
        <fullName evidence="1">Uncharacterized protein</fullName>
    </submittedName>
</protein>
<accession>A0A5J4UMD1</accession>
<evidence type="ECO:0000313" key="1">
    <source>
        <dbReference type="EMBL" id="KAA6371232.1"/>
    </source>
</evidence>
<gene>
    <name evidence="1" type="ORF">EZS28_033241</name>
</gene>
<reference evidence="1 2" key="1">
    <citation type="submission" date="2019-03" db="EMBL/GenBank/DDBJ databases">
        <title>Single cell metagenomics reveals metabolic interactions within the superorganism composed of flagellate Streblomastix strix and complex community of Bacteroidetes bacteria on its surface.</title>
        <authorList>
            <person name="Treitli S.C."/>
            <person name="Kolisko M."/>
            <person name="Husnik F."/>
            <person name="Keeling P."/>
            <person name="Hampl V."/>
        </authorList>
    </citation>
    <scope>NUCLEOTIDE SEQUENCE [LARGE SCALE GENOMIC DNA]</scope>
    <source>
        <strain evidence="1">ST1C</strain>
    </source>
</reference>
<name>A0A5J4UMD1_9EUKA</name>
<dbReference type="EMBL" id="SNRW01014660">
    <property type="protein sequence ID" value="KAA6371232.1"/>
    <property type="molecule type" value="Genomic_DNA"/>
</dbReference>
<feature type="non-terminal residue" evidence="1">
    <location>
        <position position="1"/>
    </location>
</feature>
<organism evidence="1 2">
    <name type="scientific">Streblomastix strix</name>
    <dbReference type="NCBI Taxonomy" id="222440"/>
    <lineage>
        <taxon>Eukaryota</taxon>
        <taxon>Metamonada</taxon>
        <taxon>Preaxostyla</taxon>
        <taxon>Oxymonadida</taxon>
        <taxon>Streblomastigidae</taxon>
        <taxon>Streblomastix</taxon>
    </lineage>
</organism>
<dbReference type="Proteomes" id="UP000324800">
    <property type="component" value="Unassembled WGS sequence"/>
</dbReference>
<sequence length="41" mass="4770">KHVIFDPDEVEEVEIATRIKRQSRIEITAADCIRASLKRMT</sequence>
<evidence type="ECO:0000313" key="2">
    <source>
        <dbReference type="Proteomes" id="UP000324800"/>
    </source>
</evidence>
<proteinExistence type="predicted"/>